<dbReference type="SUPFAM" id="SSF52833">
    <property type="entry name" value="Thioredoxin-like"/>
    <property type="match status" value="1"/>
</dbReference>
<dbReference type="CDD" id="cd03034">
    <property type="entry name" value="ArsC_ArsC"/>
    <property type="match status" value="1"/>
</dbReference>
<name>A0ABQ1J6D8_9PROT</name>
<evidence type="ECO:0000256" key="3">
    <source>
        <dbReference type="PROSITE-ProRule" id="PRU01282"/>
    </source>
</evidence>
<proteinExistence type="inferred from homology"/>
<organism evidence="5 6">
    <name type="scientific">Tistrella bauzanensis</name>
    <dbReference type="NCBI Taxonomy" id="657419"/>
    <lineage>
        <taxon>Bacteria</taxon>
        <taxon>Pseudomonadati</taxon>
        <taxon>Pseudomonadota</taxon>
        <taxon>Alphaproteobacteria</taxon>
        <taxon>Geminicoccales</taxon>
        <taxon>Geminicoccaceae</taxon>
        <taxon>Tistrella</taxon>
    </lineage>
</organism>
<dbReference type="Gene3D" id="3.40.30.10">
    <property type="entry name" value="Glutaredoxin"/>
    <property type="match status" value="1"/>
</dbReference>
<dbReference type="RefSeq" id="WP_188582621.1">
    <property type="nucleotide sequence ID" value="NZ_BMDZ01000099.1"/>
</dbReference>
<evidence type="ECO:0000256" key="2">
    <source>
        <dbReference type="ARBA" id="ARBA00023002"/>
    </source>
</evidence>
<evidence type="ECO:0000256" key="1">
    <source>
        <dbReference type="ARBA" id="ARBA00007198"/>
    </source>
</evidence>
<gene>
    <name evidence="5" type="ORF">GCM10011505_47200</name>
</gene>
<dbReference type="InterPro" id="IPR036249">
    <property type="entry name" value="Thioredoxin-like_sf"/>
</dbReference>
<keyword evidence="6" id="KW-1185">Reference proteome</keyword>
<comment type="caution">
    <text evidence="5">The sequence shown here is derived from an EMBL/GenBank/DDBJ whole genome shotgun (WGS) entry which is preliminary data.</text>
</comment>
<evidence type="ECO:0000256" key="4">
    <source>
        <dbReference type="RuleBase" id="RU362029"/>
    </source>
</evidence>
<keyword evidence="2 4" id="KW-0560">Oxidoreductase</keyword>
<evidence type="ECO:0000313" key="5">
    <source>
        <dbReference type="EMBL" id="GGB61075.1"/>
    </source>
</evidence>
<comment type="similarity">
    <text evidence="1 3 4">Belongs to the ArsC family.</text>
</comment>
<protein>
    <recommendedName>
        <fullName evidence="4">Arsenate reductase</fullName>
        <ecNumber evidence="4">1.20.4.1</ecNumber>
    </recommendedName>
</protein>
<sequence>MTTDDVIIWHNPRCSKSRAVLDRLTARGINPIVVRYLDTPPDAVKIAAVLGILGVDARALIRKGEPEYKALGLDDPAIGDSALIAAMAAHPRLIERPVVIHRQRAVIGRPTEAVDSLF</sequence>
<dbReference type="InterPro" id="IPR006659">
    <property type="entry name" value="Arsenate_reductase"/>
</dbReference>
<dbReference type="EMBL" id="BMDZ01000099">
    <property type="protein sequence ID" value="GGB61075.1"/>
    <property type="molecule type" value="Genomic_DNA"/>
</dbReference>
<dbReference type="PANTHER" id="PTHR30041:SF4">
    <property type="entry name" value="ARSENATE REDUCTASE"/>
    <property type="match status" value="1"/>
</dbReference>
<dbReference type="InterPro" id="IPR006660">
    <property type="entry name" value="Arsenate_reductase-like"/>
</dbReference>
<evidence type="ECO:0000313" key="6">
    <source>
        <dbReference type="Proteomes" id="UP000603352"/>
    </source>
</evidence>
<dbReference type="EC" id="1.20.4.1" evidence="4"/>
<dbReference type="PANTHER" id="PTHR30041">
    <property type="entry name" value="ARSENATE REDUCTASE"/>
    <property type="match status" value="1"/>
</dbReference>
<dbReference type="Proteomes" id="UP000603352">
    <property type="component" value="Unassembled WGS sequence"/>
</dbReference>
<comment type="catalytic activity">
    <reaction evidence="4">
        <text>[glutaredoxin]-dithiol + arsenate + glutathione + H(+) = glutathionyl-S-S-[glutaredoxin] + arsenite + H2O</text>
        <dbReference type="Rhea" id="RHEA:22016"/>
        <dbReference type="Rhea" id="RHEA-COMP:10729"/>
        <dbReference type="Rhea" id="RHEA-COMP:17668"/>
        <dbReference type="ChEBI" id="CHEBI:15377"/>
        <dbReference type="ChEBI" id="CHEBI:15378"/>
        <dbReference type="ChEBI" id="CHEBI:29242"/>
        <dbReference type="ChEBI" id="CHEBI:29950"/>
        <dbReference type="ChEBI" id="CHEBI:48597"/>
        <dbReference type="ChEBI" id="CHEBI:57925"/>
        <dbReference type="ChEBI" id="CHEBI:146199"/>
        <dbReference type="EC" id="1.20.4.1"/>
    </reaction>
</comment>
<dbReference type="Pfam" id="PF03960">
    <property type="entry name" value="ArsC"/>
    <property type="match status" value="1"/>
</dbReference>
<accession>A0ABQ1J6D8</accession>
<dbReference type="PROSITE" id="PS51353">
    <property type="entry name" value="ARSC"/>
    <property type="match status" value="1"/>
</dbReference>
<reference evidence="6" key="1">
    <citation type="journal article" date="2019" name="Int. J. Syst. Evol. Microbiol.">
        <title>The Global Catalogue of Microorganisms (GCM) 10K type strain sequencing project: providing services to taxonomists for standard genome sequencing and annotation.</title>
        <authorList>
            <consortium name="The Broad Institute Genomics Platform"/>
            <consortium name="The Broad Institute Genome Sequencing Center for Infectious Disease"/>
            <person name="Wu L."/>
            <person name="Ma J."/>
        </authorList>
    </citation>
    <scope>NUCLEOTIDE SEQUENCE [LARGE SCALE GENOMIC DNA]</scope>
    <source>
        <strain evidence="6">CGMCC 1.10188</strain>
    </source>
</reference>
<dbReference type="NCBIfam" id="TIGR00014">
    <property type="entry name" value="arsC"/>
    <property type="match status" value="1"/>
</dbReference>